<comment type="caution">
    <text evidence="2">The sequence shown here is derived from an EMBL/GenBank/DDBJ whole genome shotgun (WGS) entry which is preliminary data.</text>
</comment>
<protein>
    <submittedName>
        <fullName evidence="2">Uncharacterized protein</fullName>
    </submittedName>
</protein>
<gene>
    <name evidence="2" type="ORF">COCON_G00037860</name>
</gene>
<feature type="region of interest" description="Disordered" evidence="1">
    <location>
        <begin position="1"/>
        <end position="101"/>
    </location>
</feature>
<sequence length="101" mass="11207">MTQKHQYQNGKRQEELGAERDTEEGRPQQLRNISETRSRSPEWHCAEPAGFCAFHGRRRRRIPEETQPGDPESGLAAFGRGRPTGTARDPALTAGPLASAP</sequence>
<accession>A0A9Q1DZZ5</accession>
<dbReference type="Proteomes" id="UP001152803">
    <property type="component" value="Unassembled WGS sequence"/>
</dbReference>
<dbReference type="EMBL" id="JAFJMO010000002">
    <property type="protein sequence ID" value="KAJ8284936.1"/>
    <property type="molecule type" value="Genomic_DNA"/>
</dbReference>
<feature type="compositionally biased region" description="Polar residues" evidence="1">
    <location>
        <begin position="1"/>
        <end position="10"/>
    </location>
</feature>
<organism evidence="2 3">
    <name type="scientific">Conger conger</name>
    <name type="common">Conger eel</name>
    <name type="synonym">Muraena conger</name>
    <dbReference type="NCBI Taxonomy" id="82655"/>
    <lineage>
        <taxon>Eukaryota</taxon>
        <taxon>Metazoa</taxon>
        <taxon>Chordata</taxon>
        <taxon>Craniata</taxon>
        <taxon>Vertebrata</taxon>
        <taxon>Euteleostomi</taxon>
        <taxon>Actinopterygii</taxon>
        <taxon>Neopterygii</taxon>
        <taxon>Teleostei</taxon>
        <taxon>Anguilliformes</taxon>
        <taxon>Congridae</taxon>
        <taxon>Conger</taxon>
    </lineage>
</organism>
<name>A0A9Q1DZZ5_CONCO</name>
<evidence type="ECO:0000313" key="2">
    <source>
        <dbReference type="EMBL" id="KAJ8284936.1"/>
    </source>
</evidence>
<feature type="compositionally biased region" description="Basic and acidic residues" evidence="1">
    <location>
        <begin position="34"/>
        <end position="45"/>
    </location>
</feature>
<dbReference type="AlphaFoldDB" id="A0A9Q1DZZ5"/>
<evidence type="ECO:0000256" key="1">
    <source>
        <dbReference type="SAM" id="MobiDB-lite"/>
    </source>
</evidence>
<keyword evidence="3" id="KW-1185">Reference proteome</keyword>
<evidence type="ECO:0000313" key="3">
    <source>
        <dbReference type="Proteomes" id="UP001152803"/>
    </source>
</evidence>
<feature type="compositionally biased region" description="Basic and acidic residues" evidence="1">
    <location>
        <begin position="11"/>
        <end position="26"/>
    </location>
</feature>
<reference evidence="2" key="1">
    <citation type="journal article" date="2023" name="Science">
        <title>Genome structures resolve the early diversification of teleost fishes.</title>
        <authorList>
            <person name="Parey E."/>
            <person name="Louis A."/>
            <person name="Montfort J."/>
            <person name="Bouchez O."/>
            <person name="Roques C."/>
            <person name="Iampietro C."/>
            <person name="Lluch J."/>
            <person name="Castinel A."/>
            <person name="Donnadieu C."/>
            <person name="Desvignes T."/>
            <person name="Floi Bucao C."/>
            <person name="Jouanno E."/>
            <person name="Wen M."/>
            <person name="Mejri S."/>
            <person name="Dirks R."/>
            <person name="Jansen H."/>
            <person name="Henkel C."/>
            <person name="Chen W.J."/>
            <person name="Zahm M."/>
            <person name="Cabau C."/>
            <person name="Klopp C."/>
            <person name="Thompson A.W."/>
            <person name="Robinson-Rechavi M."/>
            <person name="Braasch I."/>
            <person name="Lecointre G."/>
            <person name="Bobe J."/>
            <person name="Postlethwait J.H."/>
            <person name="Berthelot C."/>
            <person name="Roest Crollius H."/>
            <person name="Guiguen Y."/>
        </authorList>
    </citation>
    <scope>NUCLEOTIDE SEQUENCE</scope>
    <source>
        <strain evidence="2">Concon-B</strain>
    </source>
</reference>
<proteinExistence type="predicted"/>